<dbReference type="PANTHER" id="PTHR11102">
    <property type="entry name" value="SEL-1-LIKE PROTEIN"/>
    <property type="match status" value="1"/>
</dbReference>
<reference evidence="4" key="1">
    <citation type="submission" date="2009-01" db="EMBL/GenBank/DDBJ databases">
        <title>The Genome Sequence of Brucella pinnipedialis M292/94/1.</title>
        <authorList>
            <consortium name="The Broad Institute Genome Sequencing Platform"/>
            <person name="Ward D."/>
            <person name="Young S.K."/>
            <person name="Kodira C.D."/>
            <person name="Zeng Q."/>
            <person name="Koehrsen M."/>
            <person name="Alvarado L."/>
            <person name="Berlin A."/>
            <person name="Borenstein D."/>
            <person name="Chen Z."/>
            <person name="Engels R."/>
            <person name="Freedman E."/>
            <person name="Gellesch M."/>
            <person name="Goldberg J."/>
            <person name="Griggs A."/>
            <person name="Gujja S."/>
            <person name="Heiman D."/>
            <person name="Hepburn T."/>
            <person name="Howarth C."/>
            <person name="Jen D."/>
            <person name="Larson L."/>
            <person name="Lewis B."/>
            <person name="Mehta T."/>
            <person name="Park D."/>
            <person name="Pearson M."/>
            <person name="Roberts A."/>
            <person name="Saif S."/>
            <person name="Shea T."/>
            <person name="Shenoy N."/>
            <person name="Sisk P."/>
            <person name="Stolte C."/>
            <person name="Sykes S."/>
            <person name="Walk T."/>
            <person name="White J."/>
            <person name="Yandava C."/>
            <person name="Whatmore A.M."/>
            <person name="Perrett L.L."/>
            <person name="O'Callaghan D."/>
            <person name="Nusbaum C."/>
            <person name="Galagan J."/>
            <person name="Birren B."/>
        </authorList>
    </citation>
    <scope>NUCLEOTIDE SEQUENCE [LARGE SCALE GENOMIC DNA]</scope>
    <source>
        <strain evidence="4">M292/94/1</strain>
    </source>
</reference>
<dbReference type="Proteomes" id="UP000004659">
    <property type="component" value="Unassembled WGS sequence"/>
</dbReference>
<feature type="compositionally biased region" description="Basic and acidic residues" evidence="2">
    <location>
        <begin position="491"/>
        <end position="501"/>
    </location>
</feature>
<dbReference type="InterPro" id="IPR011990">
    <property type="entry name" value="TPR-like_helical_dom_sf"/>
</dbReference>
<dbReference type="HOGENOM" id="CLU_005869_0_0_5"/>
<keyword evidence="1" id="KW-0175">Coiled coil</keyword>
<feature type="region of interest" description="Disordered" evidence="2">
    <location>
        <begin position="515"/>
        <end position="535"/>
    </location>
</feature>
<sequence>MAHSRPTPDSRSIIDELNACRQRRSTSSAMQDLSQTLSALEEHLSELEPQKVDRAAPADARAQTSIAGLAEIADHLRRMRNPYISPDEEAAERAFQPPHRDEAFGEPPHYRRRLSDRIGTAAPEYARPQAAPAEHDALHHIDGRLNEISRALIATNKLQRPSREEAERMDRIEKRLAALTAQLDSAFTREDSDALFRRLGELSQRIDALQANASLPEQIVDQLACQVQLLATQIGKVVENLSRSDYRRVEARLEAISERLDAAERRAHEHHPAVMDQIDRRFAELTERLDAHYASRYGASSADSEAIHNLEQQIASIAQHLAQPSRELAEIRPRLDSIERSLHSNREIVLDAAREATESVVARMLQHGPKSETAIAQQLAADMKALETLARNADDRNTKTFEAVHDTLTQVVERLAGIEKEMSPKPAASAPIKAPVFSSPAAPAPVKFPQVEKAAAHTSRPHEPFFKSDFASLKPARRENPVHTQPPAVKPDVKSGPRAGDETVLDLNSIMKRVREERRQQEDGSEAPKTAATSKVDFITAARRAAQLAATQSEQIEKDAAAPTEKKKASIADILHRQRKPILFAIGAVMIAIAGLQVGTAFLNRDSDIDPAVNVAAEKPAAIDMASTGGIQTIPTTINRAATLATPQMPPLQAESTVDDKMPALPPEPQASAQFSPPETEQTAAPEPKKIEIPSIPEEAGPAALREAAAKGDIRALFEIGNRYMEGRGVAENVKEAAKWYQLAADQGFAPAQYRIGSFNEKGLGMARNLEKAKSWYQLAADQGNASAMHNLAVLFATGTNGTPDNAAAVRWFTEAAELGVKDSQYNLGILAAKGLGMPVNLEESYKWFALAANAGDKDAAEKRDQIAKALKPEMLTRAKGAVELWKAKPLDDAANSIDVPDAWTEAKPLSTSSVDMKKAVRNIQLILQKNGYDTGTADGMMGAKTRTAISAFQKANGQEPTGEVNQKLVQLLLEKNK</sequence>
<dbReference type="Pfam" id="PF01471">
    <property type="entry name" value="PG_binding_1"/>
    <property type="match status" value="1"/>
</dbReference>
<gene>
    <name evidence="4" type="ORF">BALG_02123</name>
</gene>
<feature type="domain" description="Peptidoglycan binding-like" evidence="3">
    <location>
        <begin position="920"/>
        <end position="973"/>
    </location>
</feature>
<evidence type="ECO:0000259" key="3">
    <source>
        <dbReference type="Pfam" id="PF01471"/>
    </source>
</evidence>
<evidence type="ECO:0000313" key="4">
    <source>
        <dbReference type="EMBL" id="EEZ28770.1"/>
    </source>
</evidence>
<dbReference type="InterPro" id="IPR036365">
    <property type="entry name" value="PGBD-like_sf"/>
</dbReference>
<proteinExistence type="predicted"/>
<dbReference type="InterPro" id="IPR006597">
    <property type="entry name" value="Sel1-like"/>
</dbReference>
<dbReference type="Gene3D" id="1.25.40.10">
    <property type="entry name" value="Tetratricopeptide repeat domain"/>
    <property type="match status" value="1"/>
</dbReference>
<organism evidence="4">
    <name type="scientific">Brucella pinnipedialis M292/94/1</name>
    <dbReference type="NCBI Taxonomy" id="520462"/>
    <lineage>
        <taxon>Bacteria</taxon>
        <taxon>Pseudomonadati</taxon>
        <taxon>Pseudomonadota</taxon>
        <taxon>Alphaproteobacteria</taxon>
        <taxon>Hyphomicrobiales</taxon>
        <taxon>Brucellaceae</taxon>
        <taxon>Brucella/Ochrobactrum group</taxon>
        <taxon>Brucella</taxon>
    </lineage>
</organism>
<dbReference type="PANTHER" id="PTHR11102:SF160">
    <property type="entry name" value="ERAD-ASSOCIATED E3 UBIQUITIN-PROTEIN LIGASE COMPONENT HRD3"/>
    <property type="match status" value="1"/>
</dbReference>
<dbReference type="SUPFAM" id="SSF81901">
    <property type="entry name" value="HCP-like"/>
    <property type="match status" value="1"/>
</dbReference>
<dbReference type="SMART" id="SM00671">
    <property type="entry name" value="SEL1"/>
    <property type="match status" value="4"/>
</dbReference>
<protein>
    <submittedName>
        <fullName evidence="4">Peptidoglycan-binding domain 1 protein</fullName>
    </submittedName>
</protein>
<dbReference type="InterPro" id="IPR038352">
    <property type="entry name" value="Imelysin_sf"/>
</dbReference>
<feature type="coiled-coil region" evidence="1">
    <location>
        <begin position="162"/>
        <end position="212"/>
    </location>
</feature>
<dbReference type="AlphaFoldDB" id="A0A0E1WVA8"/>
<dbReference type="Gene3D" id="1.20.1420.20">
    <property type="entry name" value="M75 peptidase, HXXE motif"/>
    <property type="match status" value="1"/>
</dbReference>
<name>A0A0E1WVA8_9HYPH</name>
<accession>A0A0E1WVA8</accession>
<feature type="region of interest" description="Disordered" evidence="2">
    <location>
        <begin position="476"/>
        <end position="501"/>
    </location>
</feature>
<evidence type="ECO:0000256" key="1">
    <source>
        <dbReference type="SAM" id="Coils"/>
    </source>
</evidence>
<dbReference type="SUPFAM" id="SSF57997">
    <property type="entry name" value="Tropomyosin"/>
    <property type="match status" value="1"/>
</dbReference>
<dbReference type="RefSeq" id="WP_006641500.1">
    <property type="nucleotide sequence ID" value="NZ_EQ999534.1"/>
</dbReference>
<feature type="region of interest" description="Disordered" evidence="2">
    <location>
        <begin position="658"/>
        <end position="696"/>
    </location>
</feature>
<dbReference type="SUPFAM" id="SSF47090">
    <property type="entry name" value="PGBD-like"/>
    <property type="match status" value="1"/>
</dbReference>
<dbReference type="InterPro" id="IPR050767">
    <property type="entry name" value="Sel1_AlgK"/>
</dbReference>
<dbReference type="Pfam" id="PF08238">
    <property type="entry name" value="Sel1"/>
    <property type="match status" value="4"/>
</dbReference>
<evidence type="ECO:0000256" key="2">
    <source>
        <dbReference type="SAM" id="MobiDB-lite"/>
    </source>
</evidence>
<dbReference type="Gene3D" id="1.10.101.10">
    <property type="entry name" value="PGBD-like superfamily/PGBD"/>
    <property type="match status" value="1"/>
</dbReference>
<dbReference type="InterPro" id="IPR036366">
    <property type="entry name" value="PGBDSf"/>
</dbReference>
<dbReference type="InterPro" id="IPR002477">
    <property type="entry name" value="Peptidoglycan-bd-like"/>
</dbReference>
<dbReference type="EMBL" id="EQ999534">
    <property type="protein sequence ID" value="EEZ28770.1"/>
    <property type="molecule type" value="Genomic_DNA"/>
</dbReference>
<feature type="compositionally biased region" description="Low complexity" evidence="2">
    <location>
        <begin position="677"/>
        <end position="686"/>
    </location>
</feature>